<keyword evidence="2" id="KW-0539">Nucleus</keyword>
<name>A0AAE1LMI7_9NEOP</name>
<reference evidence="6" key="1">
    <citation type="submission" date="2021-07" db="EMBL/GenBank/DDBJ databases">
        <authorList>
            <person name="Catto M.A."/>
            <person name="Jacobson A."/>
            <person name="Kennedy G."/>
            <person name="Labadie P."/>
            <person name="Hunt B.G."/>
            <person name="Srinivasan R."/>
        </authorList>
    </citation>
    <scope>NUCLEOTIDE SEQUENCE</scope>
    <source>
        <strain evidence="6">PL_HMW_Pooled</strain>
        <tissue evidence="6">Head</tissue>
    </source>
</reference>
<feature type="domain" description="RSE1/DDB1/CPSF1 second beta-propeller" evidence="5">
    <location>
        <begin position="524"/>
        <end position="962"/>
    </location>
</feature>
<evidence type="ECO:0000313" key="7">
    <source>
        <dbReference type="Proteomes" id="UP001219518"/>
    </source>
</evidence>
<dbReference type="InterPro" id="IPR058543">
    <property type="entry name" value="Beta-prop_RSE1/DDB1/CPSF1_2nd"/>
</dbReference>
<reference evidence="6" key="2">
    <citation type="journal article" date="2023" name="BMC Genomics">
        <title>Pest status, molecular evolution, and epigenetic factors derived from the genome assembly of Frankliniella fusca, a thysanopteran phytovirus vector.</title>
        <authorList>
            <person name="Catto M.A."/>
            <person name="Labadie P.E."/>
            <person name="Jacobson A.L."/>
            <person name="Kennedy G.G."/>
            <person name="Srinivasan R."/>
            <person name="Hunt B.G."/>
        </authorList>
    </citation>
    <scope>NUCLEOTIDE SEQUENCE</scope>
    <source>
        <strain evidence="6">PL_HMW_Pooled</strain>
    </source>
</reference>
<comment type="subcellular location">
    <subcellularLocation>
        <location evidence="1">Nucleus</location>
    </subcellularLocation>
</comment>
<dbReference type="EMBL" id="JAHWGI010001208">
    <property type="protein sequence ID" value="KAK3924905.1"/>
    <property type="molecule type" value="Genomic_DNA"/>
</dbReference>
<dbReference type="AlphaFoldDB" id="A0AAE1LMI7"/>
<dbReference type="Proteomes" id="UP001219518">
    <property type="component" value="Unassembled WGS sequence"/>
</dbReference>
<evidence type="ECO:0000313" key="6">
    <source>
        <dbReference type="EMBL" id="KAK3924905.1"/>
    </source>
</evidence>
<accession>A0AAE1LMI7</accession>
<dbReference type="InterPro" id="IPR018846">
    <property type="entry name" value="Beta-prop_RSE1/DDB1/CPSF1_1st"/>
</dbReference>
<comment type="caution">
    <text evidence="6">The sequence shown here is derived from an EMBL/GenBank/DDBJ whole genome shotgun (WGS) entry which is preliminary data.</text>
</comment>
<dbReference type="GO" id="GO:0003676">
    <property type="term" value="F:nucleic acid binding"/>
    <property type="evidence" value="ECO:0007669"/>
    <property type="project" value="InterPro"/>
</dbReference>
<evidence type="ECO:0000259" key="3">
    <source>
        <dbReference type="Pfam" id="PF03178"/>
    </source>
</evidence>
<protein>
    <submittedName>
        <fullName evidence="6">Cleavage and polyadenylation specificity factor subunit 1</fullName>
    </submittedName>
</protein>
<dbReference type="PANTHER" id="PTHR10644">
    <property type="entry name" value="DNA REPAIR/RNA PROCESSING CPSF FAMILY"/>
    <property type="match status" value="1"/>
</dbReference>
<dbReference type="Pfam" id="PF03178">
    <property type="entry name" value="CPSF_A"/>
    <property type="match status" value="1"/>
</dbReference>
<dbReference type="Pfam" id="PF23726">
    <property type="entry name" value="Beta-prop_RSE1_2nd"/>
    <property type="match status" value="1"/>
</dbReference>
<feature type="domain" description="RSE1/DDB1/CPSF1 first beta-propeller" evidence="4">
    <location>
        <begin position="13"/>
        <end position="411"/>
    </location>
</feature>
<dbReference type="InterPro" id="IPR050358">
    <property type="entry name" value="RSE1/DDB1/CFT1"/>
</dbReference>
<feature type="domain" description="RSE1/DDB1/CPSF1 C-terminal" evidence="3">
    <location>
        <begin position="979"/>
        <end position="1216"/>
    </location>
</feature>
<proteinExistence type="predicted"/>
<evidence type="ECO:0000259" key="5">
    <source>
        <dbReference type="Pfam" id="PF23726"/>
    </source>
</evidence>
<dbReference type="GO" id="GO:0005634">
    <property type="term" value="C:nucleus"/>
    <property type="evidence" value="ECO:0007669"/>
    <property type="project" value="UniProtKB-SubCell"/>
</dbReference>
<dbReference type="FunFam" id="2.130.10.10:FF:000118">
    <property type="entry name" value="Cleavage and polyadenylation specificity factor subunit 1"/>
    <property type="match status" value="1"/>
</dbReference>
<gene>
    <name evidence="6" type="ORF">KUF71_013178</name>
</gene>
<dbReference type="Pfam" id="PF10433">
    <property type="entry name" value="Beta-prop_RSE1_1st"/>
    <property type="match status" value="1"/>
</dbReference>
<sequence>MFSVCRQTHPATAVEHAITCHFFNRSERSLVVAGANILRVFRLVPDAIPNKNEIQRNRGPPVMKLECLATYHLFGNVMSLQAVSLAGSGRDALLLSFRDAKLSLVEYDLDTHNLKTLSLHYFEEEDMRGGWMHNFHIPMVRVDPEGRCAAMLVYGRKLVVLPFRHESVVEDPDATSAEVKGSGTNNTGTSVMASYMIVLKDLDEKMDNVIDIQFLHGYYEPTVLILYEPVRTFPGRIAVRQDTCCMVAISLNIMQRVHPVIWSVSNLPFDCVQALAIEKPLGGTLIFTTNAIIYLNQSVPPFGVSLNSVTDISTNFPLKAQEGVCMTLEGAQAAFLSHDRVVLSLKNGELYVLTIYADSMRSVRSFHFEKAAASVLTTCMCICEENYLFLGSRLGNSLLLRFTEKEQSTTLKLEERREPVAKKKRLDTLGDWMASDVADIRDPDELEVYGREHQASTIQIASYIFEVCDSLLNIGPCGDVAMGEPAFLSEEFSSNTQDPDIELVTTSGYGKNGALCVLQRSVRPQVVTTFELPGCIDMWTVISSSHVSDDISVIDNDPTHAFLILSQRSSTMVLQTGREINEVDQSGFSTEGATVYAGNLGLNKYIIQVSQLGVRLLQGDEQLQHIPLDLGSPVTFASSADPYVVILTEDGQVMLLTLREGRGETKLHVTRPPIPLKPLVTALCTYRDVSGLLTFSLPEDDNTVTQEETAQKVETAKNEVDDEDELLYGDTDPTTLFTMPNPVETQSSTSKKSVPWWHKLMQRVEPSFWLFLIRENGLMEIYSLPEFKLSYIVRGLGQGLRVLTDSLEATPTPVAQGDSGLSTDLLVRELLVVGLGHHGNQPLLLARTDDELLIYQIYRYPRGNLKIRFSKVNHSVLIRERKTRGKKAEDRLNRVSQLRYFGNIAGYNGVFVCGAYPHWLFLTARGELRSHPMNIDGPVMCFAPFHNINCPQGFLYFNKKELSEEERGERFPLPLQEHFSILLFSPVSWEVIPNTRIELDDWEHVTCLKTVSLAYEGTRSGLKGYVAVGTNYNYGEDVTSRGRIIIYDIIEVVPEPGQPLTKNRFKCLYSKEQKGPVTAISQVLGFLVSAVGQKIYIWQLKDDDLVGVAFIDTQIYIHQIITIKNMILAADVFKSISLLRFQEEYRTLSLDFRPCEVINVEFMIDNTQLGFLVSDAEKNIVLYTYQPEARESCGGQRLMRKADFHLGQHGSKFFRIRCKLNDIPPDRRQAMGADKRHINMFGKPLSLIFPLT</sequence>
<organism evidence="6 7">
    <name type="scientific">Frankliniella fusca</name>
    <dbReference type="NCBI Taxonomy" id="407009"/>
    <lineage>
        <taxon>Eukaryota</taxon>
        <taxon>Metazoa</taxon>
        <taxon>Ecdysozoa</taxon>
        <taxon>Arthropoda</taxon>
        <taxon>Hexapoda</taxon>
        <taxon>Insecta</taxon>
        <taxon>Pterygota</taxon>
        <taxon>Neoptera</taxon>
        <taxon>Paraneoptera</taxon>
        <taxon>Thysanoptera</taxon>
        <taxon>Terebrantia</taxon>
        <taxon>Thripoidea</taxon>
        <taxon>Thripidae</taxon>
        <taxon>Frankliniella</taxon>
    </lineage>
</organism>
<dbReference type="InterPro" id="IPR015943">
    <property type="entry name" value="WD40/YVTN_repeat-like_dom_sf"/>
</dbReference>
<evidence type="ECO:0000256" key="1">
    <source>
        <dbReference type="ARBA" id="ARBA00004123"/>
    </source>
</evidence>
<dbReference type="Gene3D" id="2.130.10.10">
    <property type="entry name" value="YVTN repeat-like/Quinoprotein amine dehydrogenase"/>
    <property type="match status" value="2"/>
</dbReference>
<evidence type="ECO:0000259" key="4">
    <source>
        <dbReference type="Pfam" id="PF10433"/>
    </source>
</evidence>
<evidence type="ECO:0000256" key="2">
    <source>
        <dbReference type="ARBA" id="ARBA00023242"/>
    </source>
</evidence>
<keyword evidence="7" id="KW-1185">Reference proteome</keyword>
<dbReference type="InterPro" id="IPR004871">
    <property type="entry name" value="RSE1/DDB1/CPSF1_C"/>
</dbReference>